<proteinExistence type="predicted"/>
<reference evidence="1" key="2">
    <citation type="submission" date="2020-09" db="EMBL/GenBank/DDBJ databases">
        <authorList>
            <person name="Sun Q."/>
            <person name="Zhou Y."/>
        </authorList>
    </citation>
    <scope>NUCLEOTIDE SEQUENCE</scope>
    <source>
        <strain evidence="1">CGMCC 1.12195</strain>
    </source>
</reference>
<dbReference type="EMBL" id="BMER01000001">
    <property type="protein sequence ID" value="GGG72765.1"/>
    <property type="molecule type" value="Genomic_DNA"/>
</dbReference>
<protein>
    <submittedName>
        <fullName evidence="1">Uncharacterized protein</fullName>
    </submittedName>
</protein>
<sequence>MLVVPVAVGIDSPDVPNAYPYRETPYIESKDEEKVLDGVLGDIVRDNRLRQSDTRFEVSNLNNS</sequence>
<reference evidence="1" key="1">
    <citation type="journal article" date="2014" name="Int. J. Syst. Evol. Microbiol.">
        <title>Complete genome sequence of Corynebacterium casei LMG S-19264T (=DSM 44701T), isolated from a smear-ripened cheese.</title>
        <authorList>
            <consortium name="US DOE Joint Genome Institute (JGI-PGF)"/>
            <person name="Walter F."/>
            <person name="Albersmeier A."/>
            <person name="Kalinowski J."/>
            <person name="Ruckert C."/>
        </authorList>
    </citation>
    <scope>NUCLEOTIDE SEQUENCE</scope>
    <source>
        <strain evidence="1">CGMCC 1.12195</strain>
    </source>
</reference>
<accession>A0A917M1A5</accession>
<dbReference type="RefSeq" id="WP_188503910.1">
    <property type="nucleotide sequence ID" value="NZ_BMER01000001.1"/>
</dbReference>
<keyword evidence="2" id="KW-1185">Reference proteome</keyword>
<gene>
    <name evidence="1" type="ORF">GCM10007415_00070</name>
</gene>
<dbReference type="Proteomes" id="UP000660862">
    <property type="component" value="Unassembled WGS sequence"/>
</dbReference>
<dbReference type="AlphaFoldDB" id="A0A917M1A5"/>
<evidence type="ECO:0000313" key="2">
    <source>
        <dbReference type="Proteomes" id="UP000660862"/>
    </source>
</evidence>
<comment type="caution">
    <text evidence="1">The sequence shown here is derived from an EMBL/GenBank/DDBJ whole genome shotgun (WGS) entry which is preliminary data.</text>
</comment>
<name>A0A917M1A5_9SPHI</name>
<evidence type="ECO:0000313" key="1">
    <source>
        <dbReference type="EMBL" id="GGG72765.1"/>
    </source>
</evidence>
<organism evidence="1 2">
    <name type="scientific">Parapedobacter pyrenivorans</name>
    <dbReference type="NCBI Taxonomy" id="1305674"/>
    <lineage>
        <taxon>Bacteria</taxon>
        <taxon>Pseudomonadati</taxon>
        <taxon>Bacteroidota</taxon>
        <taxon>Sphingobacteriia</taxon>
        <taxon>Sphingobacteriales</taxon>
        <taxon>Sphingobacteriaceae</taxon>
        <taxon>Parapedobacter</taxon>
    </lineage>
</organism>